<reference evidence="5" key="1">
    <citation type="submission" date="2025-08" db="UniProtKB">
        <authorList>
            <consortium name="RefSeq"/>
        </authorList>
    </citation>
    <scope>IDENTIFICATION</scope>
</reference>
<dbReference type="GeneID" id="106806024"/>
<organism evidence="4 5">
    <name type="scientific">Priapulus caudatus</name>
    <name type="common">Priapulid worm</name>
    <dbReference type="NCBI Taxonomy" id="37621"/>
    <lineage>
        <taxon>Eukaryota</taxon>
        <taxon>Metazoa</taxon>
        <taxon>Ecdysozoa</taxon>
        <taxon>Scalidophora</taxon>
        <taxon>Priapulida</taxon>
        <taxon>Priapulimorpha</taxon>
        <taxon>Priapulimorphida</taxon>
        <taxon>Priapulidae</taxon>
        <taxon>Priapulus</taxon>
    </lineage>
</organism>
<name>A0ABM1DTR8_PRICU</name>
<comment type="similarity">
    <text evidence="1">Belongs to the BZW family.</text>
</comment>
<evidence type="ECO:0000256" key="2">
    <source>
        <dbReference type="SAM" id="MobiDB-lite"/>
    </source>
</evidence>
<dbReference type="RefSeq" id="XP_014663339.1">
    <property type="nucleotide sequence ID" value="XM_014807853.1"/>
</dbReference>
<dbReference type="PANTHER" id="PTHR14208:SF2">
    <property type="entry name" value="PROTEIN KRASAVIETZ"/>
    <property type="match status" value="1"/>
</dbReference>
<dbReference type="PANTHER" id="PTHR14208">
    <property type="entry name" value="BASIC LEUCINE ZIPPER AND W2 DOMAIN-CONTAINING PROTEIN"/>
    <property type="match status" value="1"/>
</dbReference>
<proteinExistence type="inferred from homology"/>
<gene>
    <name evidence="5" type="primary">LOC106806024</name>
</gene>
<dbReference type="Proteomes" id="UP000695022">
    <property type="component" value="Unplaced"/>
</dbReference>
<dbReference type="InterPro" id="IPR051245">
    <property type="entry name" value="eIF5-mimic_regulator"/>
</dbReference>
<dbReference type="Gene3D" id="1.25.40.180">
    <property type="match status" value="1"/>
</dbReference>
<dbReference type="CDD" id="cd11560">
    <property type="entry name" value="W2_eIF5C_like"/>
    <property type="match status" value="1"/>
</dbReference>
<feature type="region of interest" description="Disordered" evidence="2">
    <location>
        <begin position="1"/>
        <end position="23"/>
    </location>
</feature>
<evidence type="ECO:0000313" key="4">
    <source>
        <dbReference type="Proteomes" id="UP000695022"/>
    </source>
</evidence>
<feature type="domain" description="W2" evidence="3">
    <location>
        <begin position="249"/>
        <end position="416"/>
    </location>
</feature>
<dbReference type="InterPro" id="IPR016024">
    <property type="entry name" value="ARM-type_fold"/>
</dbReference>
<dbReference type="InterPro" id="IPR003307">
    <property type="entry name" value="W2_domain"/>
</dbReference>
<dbReference type="Pfam" id="PF25504">
    <property type="entry name" value="HEAT_5MP1_2"/>
    <property type="match status" value="1"/>
</dbReference>
<protein>
    <submittedName>
        <fullName evidence="5">Basic leucine zipper and W2 domain-containing protein 1-A-like</fullName>
    </submittedName>
</protein>
<evidence type="ECO:0000256" key="1">
    <source>
        <dbReference type="ARBA" id="ARBA00008151"/>
    </source>
</evidence>
<dbReference type="InterPro" id="IPR057397">
    <property type="entry name" value="HEAT_5MP1_2"/>
</dbReference>
<dbReference type="SUPFAM" id="SSF48371">
    <property type="entry name" value="ARM repeat"/>
    <property type="match status" value="1"/>
</dbReference>
<dbReference type="PROSITE" id="PS51363">
    <property type="entry name" value="W2"/>
    <property type="match status" value="1"/>
</dbReference>
<dbReference type="SMART" id="SM00515">
    <property type="entry name" value="eIF5C"/>
    <property type="match status" value="1"/>
</dbReference>
<sequence>MSQKVEKPTLSGQRLKTRKRDEKEKYDPVAFRDTIIRGFNEAGNDLDKVSKYLDAAGNKLDYRRYAEALFDILFAGGLLAPGGSIVGDEDHSKVARTEVCVLKSQGDLESITQYVQVFNKLIRRYKYLEKYFQDEVKKVLLFLKGFTPEERNKLAIIMGLFLASGQVVPTCLPALKQDALVKEGIAMEFTLLMLRTWLNEKDVTSVATAIRRSGLDLMDLLPLNKRVFENLAIVLADAKLEALISLERDKQSVGVKKDLQSSLTERINDGEPIKETVAYVLETSKKYSFNENEIVVLVWTAMMASVEWNKKEDLLQEQALKHVKMYVPLLSALTTQNKSELALVVKIQEYCYDHMTFMKMFQKIIVLLYKVEVLSEEVVLLWYKEGHSTKGKSVFLDQMKKFVEWLQSAEEESDSGDDD</sequence>
<dbReference type="InterPro" id="IPR043510">
    <property type="entry name" value="W2_5MP1/2"/>
</dbReference>
<keyword evidence="4" id="KW-1185">Reference proteome</keyword>
<accession>A0ABM1DTR8</accession>
<dbReference type="Pfam" id="PF02020">
    <property type="entry name" value="W2"/>
    <property type="match status" value="1"/>
</dbReference>
<evidence type="ECO:0000313" key="5">
    <source>
        <dbReference type="RefSeq" id="XP_014663339.1"/>
    </source>
</evidence>
<evidence type="ECO:0000259" key="3">
    <source>
        <dbReference type="PROSITE" id="PS51363"/>
    </source>
</evidence>